<dbReference type="PANTHER" id="PTHR12250:SF0">
    <property type="entry name" value="GPI ETHANOLAMINE PHOSPHATE TRANSFERASE 1"/>
    <property type="match status" value="1"/>
</dbReference>
<feature type="transmembrane region" description="Helical" evidence="13">
    <location>
        <begin position="897"/>
        <end position="923"/>
    </location>
</feature>
<dbReference type="Pfam" id="PF04987">
    <property type="entry name" value="PigN"/>
    <property type="match status" value="1"/>
</dbReference>
<dbReference type="STRING" id="58919.A0A316Z4L6"/>
<feature type="transmembrane region" description="Helical" evidence="13">
    <location>
        <begin position="659"/>
        <end position="677"/>
    </location>
</feature>
<dbReference type="GO" id="GO:0071555">
    <property type="term" value="P:cell wall organization"/>
    <property type="evidence" value="ECO:0007669"/>
    <property type="project" value="UniProtKB-KW"/>
</dbReference>
<dbReference type="GO" id="GO:0006506">
    <property type="term" value="P:GPI anchor biosynthetic process"/>
    <property type="evidence" value="ECO:0007669"/>
    <property type="project" value="UniProtKB-UniPathway"/>
</dbReference>
<keyword evidence="12" id="KW-0961">Cell wall biogenesis/degradation</keyword>
<dbReference type="Proteomes" id="UP000245946">
    <property type="component" value="Unassembled WGS sequence"/>
</dbReference>
<dbReference type="EC" id="2.-.-.-" evidence="13"/>
<evidence type="ECO:0000256" key="6">
    <source>
        <dbReference type="ARBA" id="ARBA00022679"/>
    </source>
</evidence>
<accession>A0A316Z4L6</accession>
<evidence type="ECO:0000256" key="5">
    <source>
        <dbReference type="ARBA" id="ARBA00022502"/>
    </source>
</evidence>
<evidence type="ECO:0000256" key="10">
    <source>
        <dbReference type="ARBA" id="ARBA00023136"/>
    </source>
</evidence>
<feature type="domain" description="GPI ethanolamine phosphate transferase 1 C-terminal" evidence="14">
    <location>
        <begin position="490"/>
        <end position="990"/>
    </location>
</feature>
<evidence type="ECO:0000256" key="7">
    <source>
        <dbReference type="ARBA" id="ARBA00022692"/>
    </source>
</evidence>
<comment type="function">
    <text evidence="13">Ethanolamine phosphate transferase involved in glycosylphosphatidylinositol-anchor biosynthesis. Transfers ethanolamine phosphate to the first alpha-1,4-linked mannose of the glycosylphosphatidylinositol precursor of GPI-anchor.</text>
</comment>
<keyword evidence="16" id="KW-1185">Reference proteome</keyword>
<evidence type="ECO:0000256" key="2">
    <source>
        <dbReference type="ARBA" id="ARBA00004687"/>
    </source>
</evidence>
<feature type="transmembrane region" description="Helical" evidence="13">
    <location>
        <begin position="965"/>
        <end position="985"/>
    </location>
</feature>
<dbReference type="InterPro" id="IPR007070">
    <property type="entry name" value="GPI_EtnP_transferase_1"/>
</dbReference>
<reference evidence="15 16" key="1">
    <citation type="journal article" date="2018" name="Mol. Biol. Evol.">
        <title>Broad Genomic Sampling Reveals a Smut Pathogenic Ancestry of the Fungal Clade Ustilaginomycotina.</title>
        <authorList>
            <person name="Kijpornyongpan T."/>
            <person name="Mondo S.J."/>
            <person name="Barry K."/>
            <person name="Sandor L."/>
            <person name="Lee J."/>
            <person name="Lipzen A."/>
            <person name="Pangilinan J."/>
            <person name="LaButti K."/>
            <person name="Hainaut M."/>
            <person name="Henrissat B."/>
            <person name="Grigoriev I.V."/>
            <person name="Spatafora J.W."/>
            <person name="Aime M.C."/>
        </authorList>
    </citation>
    <scope>NUCLEOTIDE SEQUENCE [LARGE SCALE GENOMIC DNA]</scope>
    <source>
        <strain evidence="15 16">MCA 4186</strain>
    </source>
</reference>
<feature type="transmembrane region" description="Helical" evidence="13">
    <location>
        <begin position="683"/>
        <end position="702"/>
    </location>
</feature>
<feature type="transmembrane region" description="Helical" evidence="13">
    <location>
        <begin position="599"/>
        <end position="623"/>
    </location>
</feature>
<dbReference type="CDD" id="cd16020">
    <property type="entry name" value="GPI_EPT_1"/>
    <property type="match status" value="1"/>
</dbReference>
<name>A0A316Z4L6_9BASI</name>
<feature type="transmembrane region" description="Helical" evidence="13">
    <location>
        <begin position="629"/>
        <end position="647"/>
    </location>
</feature>
<feature type="transmembrane region" description="Helical" evidence="13">
    <location>
        <begin position="787"/>
        <end position="805"/>
    </location>
</feature>
<dbReference type="OrthoDB" id="2748310at2759"/>
<gene>
    <name evidence="15" type="ORF">FA09DRAFT_300046</name>
</gene>
<dbReference type="Gene3D" id="3.40.720.10">
    <property type="entry name" value="Alkaline Phosphatase, subunit A"/>
    <property type="match status" value="2"/>
</dbReference>
<dbReference type="UniPathway" id="UPA00196"/>
<dbReference type="GeneID" id="37267863"/>
<dbReference type="RefSeq" id="XP_025596780.1">
    <property type="nucleotide sequence ID" value="XM_025740317.1"/>
</dbReference>
<dbReference type="GO" id="GO:0005789">
    <property type="term" value="C:endoplasmic reticulum membrane"/>
    <property type="evidence" value="ECO:0007669"/>
    <property type="project" value="UniProtKB-SubCell"/>
</dbReference>
<dbReference type="AlphaFoldDB" id="A0A316Z4L6"/>
<comment type="similarity">
    <text evidence="3 13">Belongs to the PIGG/PIGN/PIGO family. PIGN subfamily.</text>
</comment>
<protein>
    <recommendedName>
        <fullName evidence="4 13">GPI ethanolamine phosphate transferase 1</fullName>
        <ecNumber evidence="13">2.-.-.-</ecNumber>
    </recommendedName>
</protein>
<dbReference type="InterPro" id="IPR037671">
    <property type="entry name" value="PIGN_N"/>
</dbReference>
<feature type="transmembrane region" description="Helical" evidence="13">
    <location>
        <begin position="858"/>
        <end position="885"/>
    </location>
</feature>
<dbReference type="EMBL" id="KZ819299">
    <property type="protein sequence ID" value="PWN96501.1"/>
    <property type="molecule type" value="Genomic_DNA"/>
</dbReference>
<proteinExistence type="inferred from homology"/>
<evidence type="ECO:0000256" key="9">
    <source>
        <dbReference type="ARBA" id="ARBA00022989"/>
    </source>
</evidence>
<evidence type="ECO:0000256" key="13">
    <source>
        <dbReference type="RuleBase" id="RU367138"/>
    </source>
</evidence>
<evidence type="ECO:0000256" key="3">
    <source>
        <dbReference type="ARBA" id="ARBA00008400"/>
    </source>
</evidence>
<evidence type="ECO:0000256" key="11">
    <source>
        <dbReference type="ARBA" id="ARBA00023180"/>
    </source>
</evidence>
<feature type="transmembrane region" description="Helical" evidence="13">
    <location>
        <begin position="754"/>
        <end position="775"/>
    </location>
</feature>
<evidence type="ECO:0000256" key="4">
    <source>
        <dbReference type="ARBA" id="ARBA00020831"/>
    </source>
</evidence>
<keyword evidence="9 13" id="KW-1133">Transmembrane helix</keyword>
<feature type="transmembrane region" description="Helical" evidence="13">
    <location>
        <begin position="811"/>
        <end position="827"/>
    </location>
</feature>
<dbReference type="GO" id="GO:0051377">
    <property type="term" value="F:mannose-ethanolamine phosphotransferase activity"/>
    <property type="evidence" value="ECO:0007669"/>
    <property type="project" value="UniProtKB-UniRule"/>
</dbReference>
<evidence type="ECO:0000256" key="8">
    <source>
        <dbReference type="ARBA" id="ARBA00022824"/>
    </source>
</evidence>
<evidence type="ECO:0000256" key="1">
    <source>
        <dbReference type="ARBA" id="ARBA00004477"/>
    </source>
</evidence>
<evidence type="ECO:0000256" key="12">
    <source>
        <dbReference type="ARBA" id="ARBA00023316"/>
    </source>
</evidence>
<evidence type="ECO:0000313" key="15">
    <source>
        <dbReference type="EMBL" id="PWN96501.1"/>
    </source>
</evidence>
<feature type="transmembrane region" description="Helical" evidence="13">
    <location>
        <begin position="560"/>
        <end position="578"/>
    </location>
</feature>
<keyword evidence="11" id="KW-0325">Glycoprotein</keyword>
<comment type="subcellular location">
    <subcellularLocation>
        <location evidence="1 13">Endoplasmic reticulum membrane</location>
        <topology evidence="1 13">Multi-pass membrane protein</topology>
    </subcellularLocation>
</comment>
<comment type="pathway">
    <text evidence="2 13">Glycolipid biosynthesis; glycosylphosphatidylinositol-anchor biosynthesis.</text>
</comment>
<feature type="transmembrane region" description="Helical" evidence="13">
    <location>
        <begin position="997"/>
        <end position="1022"/>
    </location>
</feature>
<feature type="transmembrane region" description="Helical" evidence="13">
    <location>
        <begin position="497"/>
        <end position="520"/>
    </location>
</feature>
<evidence type="ECO:0000259" key="14">
    <source>
        <dbReference type="Pfam" id="PF04987"/>
    </source>
</evidence>
<keyword evidence="5 13" id="KW-0337">GPI-anchor biosynthesis</keyword>
<dbReference type="FunFam" id="3.40.720.10:FF:000015">
    <property type="entry name" value="GPI ethanolamine phosphate transferase 1"/>
    <property type="match status" value="1"/>
</dbReference>
<feature type="transmembrane region" description="Helical" evidence="13">
    <location>
        <begin position="12"/>
        <end position="31"/>
    </location>
</feature>
<dbReference type="PANTHER" id="PTHR12250">
    <property type="entry name" value="PHOSPHATIDYLINOSITOL GLYCAN, CLASS N"/>
    <property type="match status" value="1"/>
</dbReference>
<keyword evidence="8 13" id="KW-0256">Endoplasmic reticulum</keyword>
<keyword evidence="10 13" id="KW-0472">Membrane</keyword>
<feature type="transmembrane region" description="Helical" evidence="13">
    <location>
        <begin position="723"/>
        <end position="748"/>
    </location>
</feature>
<keyword evidence="6 13" id="KW-0808">Transferase</keyword>
<sequence>MLLRLSLKPPPLLLSLAFHLLFLTSLFHLYFTSPVVHPHVRYASLTGDAAVGRAGQGAAAAAQAAPAKRLVLIVGDGLRADTAFASVPRGLRPAAAAAAASGEEEAAAAWYAMPHLRHRALHTGAWGVAHTRVPTESRPGHVAMIAGMYEDVSAVTTGWQANPMPFDSTLNVSSHAFAFGSPDIVPLFAHDAPERIEVESYAEHEEDFSKDATQLDFWVLSRFEALLARASSNATLSATLSSSGLVFFLHLLGPDTTGHAFRPFSREYVANARVVDDVIAAVERAVSAYWHDDGQTAFLFTADHGMSARGNHGDGEAANTRTPLVAWGAGVRAPRALAEEAAGVQQRFARWEERSGDDYFEGWGELDDVWREDVEQADVTPLMTTLLGLPMPANSEGKLPLDYLAVSQEAKARASLANARGVLEMYRVKHDQRAARMRRFLPFAPLSSSSSLLPGADQVVQIQALIAAQDYPLAMHASRALLELALQGSAYVQTYDWLLLVCLISAAYLGSVAYTIVHLLEHYVLSPTSPSASSSLGTLLGLTTFALLSCKFALDCDPPIYYLYALFPSYFWAVVIDSRHLFHRAFALGRSRYSSDSNASLYLSLSLAARAALALAALQLMVLGYLERIAWTMGLLAIGFLWPALFMSSDMRTEMEGTLLAWGLTCLACAGFAVQGTEKEESVPLLMLSALLFLLIGGVLLCKPSLLASHSAASAHFQHSTLFVLKLQLCTLLLSAAVTRSSALSLAAKRGLPLLNQVLAWLILLLTPLYTYLVGFRASHLGHAQPAAHRLLLLVFAAAPLFLLLSLRDEALFLLAYTAALLLWARLEGALAAERAQQAREQTPHETHEKLSLEHLRVAMTLLFLLHVGFFGTGNVASISSFYLSPVYRLVPIFSPFLMAALLLLKILLPFLLLALVLHLLSLSPISAPPSLRTQGALRSSSSSSTSCTSDAGIMGGLALPDGTSLVLLAGCGADILALSFLYAVRIEGSWLEIGRSITHFVMANMLQVFMLLLAALAHAVLGRGDNRR</sequence>
<keyword evidence="7 13" id="KW-0812">Transmembrane</keyword>
<evidence type="ECO:0000313" key="16">
    <source>
        <dbReference type="Proteomes" id="UP000245946"/>
    </source>
</evidence>
<organism evidence="15 16">
    <name type="scientific">Tilletiopsis washingtonensis</name>
    <dbReference type="NCBI Taxonomy" id="58919"/>
    <lineage>
        <taxon>Eukaryota</taxon>
        <taxon>Fungi</taxon>
        <taxon>Dikarya</taxon>
        <taxon>Basidiomycota</taxon>
        <taxon>Ustilaginomycotina</taxon>
        <taxon>Exobasidiomycetes</taxon>
        <taxon>Entylomatales</taxon>
        <taxon>Entylomatales incertae sedis</taxon>
        <taxon>Tilletiopsis</taxon>
    </lineage>
</organism>
<dbReference type="InterPro" id="IPR017850">
    <property type="entry name" value="Alkaline_phosphatase_core_sf"/>
</dbReference>
<dbReference type="SUPFAM" id="SSF53649">
    <property type="entry name" value="Alkaline phosphatase-like"/>
    <property type="match status" value="1"/>
</dbReference>
<dbReference type="InterPro" id="IPR017852">
    <property type="entry name" value="GPI_EtnP_transferase_1_C"/>
</dbReference>